<proteinExistence type="predicted"/>
<dbReference type="AlphaFoldDB" id="A0A1G2SHF1"/>
<feature type="region of interest" description="Disordered" evidence="1">
    <location>
        <begin position="1"/>
        <end position="22"/>
    </location>
</feature>
<evidence type="ECO:0000256" key="1">
    <source>
        <dbReference type="SAM" id="MobiDB-lite"/>
    </source>
</evidence>
<dbReference type="Proteomes" id="UP000177987">
    <property type="component" value="Unassembled WGS sequence"/>
</dbReference>
<sequence>MVGTGFLYNNKRRKGMSDLSSERGNVEIAPFCPVAPNGNMVGTRSPSYAGRMAIHAAKQDSQESQPTEHFSGEPEEE</sequence>
<accession>A0A1G2SHF1</accession>
<gene>
    <name evidence="2" type="ORF">A2937_01070</name>
</gene>
<evidence type="ECO:0000313" key="3">
    <source>
        <dbReference type="Proteomes" id="UP000177987"/>
    </source>
</evidence>
<name>A0A1G2SHF1_9BACT</name>
<dbReference type="EMBL" id="MHUW01000006">
    <property type="protein sequence ID" value="OHA84142.1"/>
    <property type="molecule type" value="Genomic_DNA"/>
</dbReference>
<comment type="caution">
    <text evidence="2">The sequence shown here is derived from an EMBL/GenBank/DDBJ whole genome shotgun (WGS) entry which is preliminary data.</text>
</comment>
<reference evidence="2 3" key="1">
    <citation type="journal article" date="2016" name="Nat. Commun.">
        <title>Thousands of microbial genomes shed light on interconnected biogeochemical processes in an aquifer system.</title>
        <authorList>
            <person name="Anantharaman K."/>
            <person name="Brown C.T."/>
            <person name="Hug L.A."/>
            <person name="Sharon I."/>
            <person name="Castelle C.J."/>
            <person name="Probst A.J."/>
            <person name="Thomas B.C."/>
            <person name="Singh A."/>
            <person name="Wilkins M.J."/>
            <person name="Karaoz U."/>
            <person name="Brodie E.L."/>
            <person name="Williams K.H."/>
            <person name="Hubbard S.S."/>
            <person name="Banfield J.F."/>
        </authorList>
    </citation>
    <scope>NUCLEOTIDE SEQUENCE [LARGE SCALE GENOMIC DNA]</scope>
</reference>
<protein>
    <submittedName>
        <fullName evidence="2">Uncharacterized protein</fullName>
    </submittedName>
</protein>
<evidence type="ECO:0000313" key="2">
    <source>
        <dbReference type="EMBL" id="OHA84142.1"/>
    </source>
</evidence>
<organism evidence="2 3">
    <name type="scientific">Candidatus Yonathbacteria bacterium RIFCSPLOWO2_01_FULL_47_33b</name>
    <dbReference type="NCBI Taxonomy" id="1802727"/>
    <lineage>
        <taxon>Bacteria</taxon>
        <taxon>Candidatus Yonathiibacteriota</taxon>
    </lineage>
</organism>
<feature type="region of interest" description="Disordered" evidence="1">
    <location>
        <begin position="55"/>
        <end position="77"/>
    </location>
</feature>